<protein>
    <submittedName>
        <fullName evidence="1">Uncharacterized protein</fullName>
    </submittedName>
</protein>
<accession>A0A4U8UKJ7</accession>
<gene>
    <name evidence="1" type="ORF">L596_001021</name>
</gene>
<comment type="caution">
    <text evidence="1">The sequence shown here is derived from an EMBL/GenBank/DDBJ whole genome shotgun (WGS) entry which is preliminary data.</text>
</comment>
<name>A0A4U8UKJ7_STECR</name>
<proteinExistence type="predicted"/>
<reference evidence="1 2" key="2">
    <citation type="journal article" date="2019" name="G3 (Bethesda)">
        <title>Hybrid Assembly of the Genome of the Entomopathogenic Nematode Steinernema carpocapsae Identifies the X-Chromosome.</title>
        <authorList>
            <person name="Serra L."/>
            <person name="Macchietto M."/>
            <person name="Macias-Munoz A."/>
            <person name="McGill C.J."/>
            <person name="Rodriguez I.M."/>
            <person name="Rodriguez B."/>
            <person name="Murad R."/>
            <person name="Mortazavi A."/>
        </authorList>
    </citation>
    <scope>NUCLEOTIDE SEQUENCE [LARGE SCALE GENOMIC DNA]</scope>
    <source>
        <strain evidence="1 2">ALL</strain>
    </source>
</reference>
<dbReference type="AlphaFoldDB" id="A0A4U8UKJ7"/>
<dbReference type="Proteomes" id="UP000298663">
    <property type="component" value="Chromosome X"/>
</dbReference>
<evidence type="ECO:0000313" key="1">
    <source>
        <dbReference type="EMBL" id="TMS33261.1"/>
    </source>
</evidence>
<organism evidence="1 2">
    <name type="scientific">Steinernema carpocapsae</name>
    <name type="common">Entomopathogenic nematode</name>
    <dbReference type="NCBI Taxonomy" id="34508"/>
    <lineage>
        <taxon>Eukaryota</taxon>
        <taxon>Metazoa</taxon>
        <taxon>Ecdysozoa</taxon>
        <taxon>Nematoda</taxon>
        <taxon>Chromadorea</taxon>
        <taxon>Rhabditida</taxon>
        <taxon>Tylenchina</taxon>
        <taxon>Panagrolaimomorpha</taxon>
        <taxon>Strongyloidoidea</taxon>
        <taxon>Steinernematidae</taxon>
        <taxon>Steinernema</taxon>
    </lineage>
</organism>
<reference evidence="1 2" key="1">
    <citation type="journal article" date="2015" name="Genome Biol.">
        <title>Comparative genomics of Steinernema reveals deeply conserved gene regulatory networks.</title>
        <authorList>
            <person name="Dillman A.R."/>
            <person name="Macchietto M."/>
            <person name="Porter C.F."/>
            <person name="Rogers A."/>
            <person name="Williams B."/>
            <person name="Antoshechkin I."/>
            <person name="Lee M.M."/>
            <person name="Goodwin Z."/>
            <person name="Lu X."/>
            <person name="Lewis E.E."/>
            <person name="Goodrich-Blair H."/>
            <person name="Stock S.P."/>
            <person name="Adams B.J."/>
            <person name="Sternberg P.W."/>
            <person name="Mortazavi A."/>
        </authorList>
    </citation>
    <scope>NUCLEOTIDE SEQUENCE [LARGE SCALE GENOMIC DNA]</scope>
    <source>
        <strain evidence="1 2">ALL</strain>
    </source>
</reference>
<dbReference type="EMBL" id="CM016762">
    <property type="protein sequence ID" value="TMS33261.1"/>
    <property type="molecule type" value="Genomic_DNA"/>
</dbReference>
<sequence length="67" mass="7856">MFEKYRKRNDADEIDSVSMWGRHVNLLRNVHKSIQAYDTHCMNSLSITAYVQEKCNVYGDIRKESGC</sequence>
<keyword evidence="2" id="KW-1185">Reference proteome</keyword>
<dbReference type="EMBL" id="AZBU02000001">
    <property type="protein sequence ID" value="TMS33261.1"/>
    <property type="molecule type" value="Genomic_DNA"/>
</dbReference>
<evidence type="ECO:0000313" key="2">
    <source>
        <dbReference type="Proteomes" id="UP000298663"/>
    </source>
</evidence>